<dbReference type="KEGG" id="dti:Desti_0186"/>
<keyword evidence="7" id="KW-1185">Reference proteome</keyword>
<dbReference type="HOGENOM" id="CLU_058393_1_0_7"/>
<dbReference type="RefSeq" id="WP_014808091.1">
    <property type="nucleotide sequence ID" value="NC_018025.1"/>
</dbReference>
<dbReference type="Pfam" id="PF04015">
    <property type="entry name" value="DUF362"/>
    <property type="match status" value="1"/>
</dbReference>
<dbReference type="Proteomes" id="UP000006055">
    <property type="component" value="Chromosome"/>
</dbReference>
<dbReference type="SUPFAM" id="SSF54862">
    <property type="entry name" value="4Fe-4S ferredoxins"/>
    <property type="match status" value="1"/>
</dbReference>
<name>I4C041_DESTA</name>
<dbReference type="Gene3D" id="3.30.70.20">
    <property type="match status" value="1"/>
</dbReference>
<reference evidence="7" key="1">
    <citation type="submission" date="2012-06" db="EMBL/GenBank/DDBJ databases">
        <title>Complete sequence of chromosome of Desulfomonile tiedjei DSM 6799.</title>
        <authorList>
            <person name="Lucas S."/>
            <person name="Copeland A."/>
            <person name="Lapidus A."/>
            <person name="Glavina del Rio T."/>
            <person name="Dalin E."/>
            <person name="Tice H."/>
            <person name="Bruce D."/>
            <person name="Goodwin L."/>
            <person name="Pitluck S."/>
            <person name="Peters L."/>
            <person name="Ovchinnikova G."/>
            <person name="Zeytun A."/>
            <person name="Lu M."/>
            <person name="Kyrpides N."/>
            <person name="Mavromatis K."/>
            <person name="Ivanova N."/>
            <person name="Brettin T."/>
            <person name="Detter J.C."/>
            <person name="Han C."/>
            <person name="Larimer F."/>
            <person name="Land M."/>
            <person name="Hauser L."/>
            <person name="Markowitz V."/>
            <person name="Cheng J.-F."/>
            <person name="Hugenholtz P."/>
            <person name="Woyke T."/>
            <person name="Wu D."/>
            <person name="Spring S."/>
            <person name="Schroeder M."/>
            <person name="Brambilla E."/>
            <person name="Klenk H.-P."/>
            <person name="Eisen J.A."/>
        </authorList>
    </citation>
    <scope>NUCLEOTIDE SEQUENCE [LARGE SCALE GENOMIC DNA]</scope>
    <source>
        <strain evidence="7">ATCC 49306 / DSM 6799 / DCB-1</strain>
    </source>
</reference>
<dbReference type="OrthoDB" id="9807879at2"/>
<gene>
    <name evidence="6" type="ordered locus">Desti_0186</name>
</gene>
<accession>I4C041</accession>
<dbReference type="PROSITE" id="PS51379">
    <property type="entry name" value="4FE4S_FER_2"/>
    <property type="match status" value="2"/>
</dbReference>
<evidence type="ECO:0000256" key="4">
    <source>
        <dbReference type="ARBA" id="ARBA00023014"/>
    </source>
</evidence>
<dbReference type="InterPro" id="IPR017896">
    <property type="entry name" value="4Fe4S_Fe-S-bd"/>
</dbReference>
<evidence type="ECO:0000313" key="6">
    <source>
        <dbReference type="EMBL" id="AFM22932.1"/>
    </source>
</evidence>
<dbReference type="STRING" id="706587.Desti_0186"/>
<dbReference type="PATRIC" id="fig|706587.4.peg.211"/>
<evidence type="ECO:0000313" key="7">
    <source>
        <dbReference type="Proteomes" id="UP000006055"/>
    </source>
</evidence>
<feature type="domain" description="4Fe-4S ferredoxin-type" evidence="5">
    <location>
        <begin position="299"/>
        <end position="328"/>
    </location>
</feature>
<dbReference type="InterPro" id="IPR017900">
    <property type="entry name" value="4Fe4S_Fe_S_CS"/>
</dbReference>
<dbReference type="InterPro" id="IPR007160">
    <property type="entry name" value="DUF362"/>
</dbReference>
<proteinExistence type="predicted"/>
<dbReference type="EMBL" id="CP003360">
    <property type="protein sequence ID" value="AFM22932.1"/>
    <property type="molecule type" value="Genomic_DNA"/>
</dbReference>
<dbReference type="eggNOG" id="COG1145">
    <property type="taxonomic scope" value="Bacteria"/>
</dbReference>
<feature type="domain" description="4Fe-4S ferredoxin-type" evidence="5">
    <location>
        <begin position="330"/>
        <end position="355"/>
    </location>
</feature>
<evidence type="ECO:0000259" key="5">
    <source>
        <dbReference type="PROSITE" id="PS51379"/>
    </source>
</evidence>
<dbReference type="PANTHER" id="PTHR43687">
    <property type="entry name" value="ADENYLYLSULFATE REDUCTASE, BETA SUBUNIT"/>
    <property type="match status" value="1"/>
</dbReference>
<organism evidence="6 7">
    <name type="scientific">Desulfomonile tiedjei (strain ATCC 49306 / DSM 6799 / DCB-1)</name>
    <dbReference type="NCBI Taxonomy" id="706587"/>
    <lineage>
        <taxon>Bacteria</taxon>
        <taxon>Pseudomonadati</taxon>
        <taxon>Thermodesulfobacteriota</taxon>
        <taxon>Desulfomonilia</taxon>
        <taxon>Desulfomonilales</taxon>
        <taxon>Desulfomonilaceae</taxon>
        <taxon>Desulfomonile</taxon>
    </lineage>
</organism>
<dbReference type="PROSITE" id="PS00198">
    <property type="entry name" value="4FE4S_FER_1"/>
    <property type="match status" value="2"/>
</dbReference>
<evidence type="ECO:0000256" key="3">
    <source>
        <dbReference type="ARBA" id="ARBA00023004"/>
    </source>
</evidence>
<dbReference type="Pfam" id="PF13237">
    <property type="entry name" value="Fer4_10"/>
    <property type="match status" value="1"/>
</dbReference>
<dbReference type="GO" id="GO:0046872">
    <property type="term" value="F:metal ion binding"/>
    <property type="evidence" value="ECO:0007669"/>
    <property type="project" value="UniProtKB-KW"/>
</dbReference>
<dbReference type="InterPro" id="IPR050572">
    <property type="entry name" value="Fe-S_Ferredoxin"/>
</dbReference>
<dbReference type="eggNOG" id="COG2006">
    <property type="taxonomic scope" value="Bacteria"/>
</dbReference>
<dbReference type="GO" id="GO:0051539">
    <property type="term" value="F:4 iron, 4 sulfur cluster binding"/>
    <property type="evidence" value="ECO:0007669"/>
    <property type="project" value="UniProtKB-KW"/>
</dbReference>
<sequence>MWKVMIHPATYENIRNAVDRAFELFPLELRGKKVLIKPNVLRASEAREAIVTNPALLRAVVQKVEEMAPESLVVGDNPGLFNYGANETCFRETGLMDAAGKYYLNIGNDSVMVDFNAAFTPSMSVSRIVLESDVIISLPKFKTHGLTVMTGAIKNSYGLLPGAQKAKLHRAAGNPERFHEAIVDVFKLRIPDLFIVDAVVGMEGNGPASVELRDIGLVLAGNNAVALDAVIATMMGCDPSRLRFLQKAHEEGLGDYDLSKIEIDGELKQLENFKLPPLGGEAIFNNDAVQQVIHSRTLMRPVVDSDACTGCGTCVEQCPVSALHIEERFPQVNPELCITCFCCQEMCPEKAIALQ</sequence>
<evidence type="ECO:0000256" key="1">
    <source>
        <dbReference type="ARBA" id="ARBA00022485"/>
    </source>
</evidence>
<keyword evidence="2" id="KW-0479">Metal-binding</keyword>
<evidence type="ECO:0000256" key="2">
    <source>
        <dbReference type="ARBA" id="ARBA00022723"/>
    </source>
</evidence>
<dbReference type="AlphaFoldDB" id="I4C041"/>
<protein>
    <recommendedName>
        <fullName evidence="5">4Fe-4S ferredoxin-type domain-containing protein</fullName>
    </recommendedName>
</protein>
<keyword evidence="3" id="KW-0408">Iron</keyword>
<keyword evidence="4" id="KW-0411">Iron-sulfur</keyword>
<keyword evidence="1" id="KW-0004">4Fe-4S</keyword>
<dbReference type="PANTHER" id="PTHR43687:SF1">
    <property type="entry name" value="FERREDOXIN III"/>
    <property type="match status" value="1"/>
</dbReference>